<feature type="region of interest" description="Disordered" evidence="1">
    <location>
        <begin position="1"/>
        <end position="37"/>
    </location>
</feature>
<feature type="compositionally biased region" description="Basic and acidic residues" evidence="1">
    <location>
        <begin position="85"/>
        <end position="104"/>
    </location>
</feature>
<dbReference type="Proteomes" id="UP001153269">
    <property type="component" value="Unassembled WGS sequence"/>
</dbReference>
<gene>
    <name evidence="2" type="ORF">PLEPLA_LOCUS20872</name>
</gene>
<dbReference type="AlphaFoldDB" id="A0A9N7UL14"/>
<feature type="compositionally biased region" description="Low complexity" evidence="1">
    <location>
        <begin position="24"/>
        <end position="35"/>
    </location>
</feature>
<comment type="caution">
    <text evidence="2">The sequence shown here is derived from an EMBL/GenBank/DDBJ whole genome shotgun (WGS) entry which is preliminary data.</text>
</comment>
<name>A0A9N7UL14_PLEPL</name>
<proteinExistence type="predicted"/>
<accession>A0A9N7UL14</accession>
<sequence length="104" mass="11643">MEDIGQESVLKSRGSAAQVENRRITGSSTRRTTGRYSLQLKGTEWKLKDIDTGANSTDSGQTKARAEKQSVRRSRARRMLIAPADKLRQKKTDQDGGEVKLQEH</sequence>
<feature type="region of interest" description="Disordered" evidence="1">
    <location>
        <begin position="50"/>
        <end position="104"/>
    </location>
</feature>
<feature type="compositionally biased region" description="Polar residues" evidence="1">
    <location>
        <begin position="53"/>
        <end position="62"/>
    </location>
</feature>
<evidence type="ECO:0000256" key="1">
    <source>
        <dbReference type="SAM" id="MobiDB-lite"/>
    </source>
</evidence>
<organism evidence="2 3">
    <name type="scientific">Pleuronectes platessa</name>
    <name type="common">European plaice</name>
    <dbReference type="NCBI Taxonomy" id="8262"/>
    <lineage>
        <taxon>Eukaryota</taxon>
        <taxon>Metazoa</taxon>
        <taxon>Chordata</taxon>
        <taxon>Craniata</taxon>
        <taxon>Vertebrata</taxon>
        <taxon>Euteleostomi</taxon>
        <taxon>Actinopterygii</taxon>
        <taxon>Neopterygii</taxon>
        <taxon>Teleostei</taxon>
        <taxon>Neoteleostei</taxon>
        <taxon>Acanthomorphata</taxon>
        <taxon>Carangaria</taxon>
        <taxon>Pleuronectiformes</taxon>
        <taxon>Pleuronectoidei</taxon>
        <taxon>Pleuronectidae</taxon>
        <taxon>Pleuronectes</taxon>
    </lineage>
</organism>
<keyword evidence="3" id="KW-1185">Reference proteome</keyword>
<dbReference type="EMBL" id="CADEAL010001477">
    <property type="protein sequence ID" value="CAB1432786.1"/>
    <property type="molecule type" value="Genomic_DNA"/>
</dbReference>
<reference evidence="2" key="1">
    <citation type="submission" date="2020-03" db="EMBL/GenBank/DDBJ databases">
        <authorList>
            <person name="Weist P."/>
        </authorList>
    </citation>
    <scope>NUCLEOTIDE SEQUENCE</scope>
</reference>
<evidence type="ECO:0000313" key="2">
    <source>
        <dbReference type="EMBL" id="CAB1432786.1"/>
    </source>
</evidence>
<evidence type="ECO:0000313" key="3">
    <source>
        <dbReference type="Proteomes" id="UP001153269"/>
    </source>
</evidence>
<protein>
    <submittedName>
        <fullName evidence="2">Uncharacterized protein</fullName>
    </submittedName>
</protein>